<evidence type="ECO:0000313" key="2">
    <source>
        <dbReference type="EMBL" id="UUX51815.1"/>
    </source>
</evidence>
<accession>A0A9J7AWS6</accession>
<feature type="transmembrane region" description="Helical" evidence="1">
    <location>
        <begin position="16"/>
        <end position="33"/>
    </location>
</feature>
<dbReference type="RefSeq" id="WP_257771519.1">
    <property type="nucleotide sequence ID" value="NZ_CP102480.1"/>
</dbReference>
<evidence type="ECO:0000256" key="1">
    <source>
        <dbReference type="SAM" id="Phobius"/>
    </source>
</evidence>
<name>A0A9J7AWS6_9PROT</name>
<reference evidence="2" key="1">
    <citation type="submission" date="2022-08" db="EMBL/GenBank/DDBJ databases">
        <title>Nisaea acidiphila sp. nov., isolated from a marine algal debris and emended description of the genus Nisaea Urios et al. 2008.</title>
        <authorList>
            <person name="Kwon K."/>
        </authorList>
    </citation>
    <scope>NUCLEOTIDE SEQUENCE</scope>
    <source>
        <strain evidence="2">MEBiC11861</strain>
    </source>
</reference>
<organism evidence="2 3">
    <name type="scientific">Nisaea acidiphila</name>
    <dbReference type="NCBI Taxonomy" id="1862145"/>
    <lineage>
        <taxon>Bacteria</taxon>
        <taxon>Pseudomonadati</taxon>
        <taxon>Pseudomonadota</taxon>
        <taxon>Alphaproteobacteria</taxon>
        <taxon>Rhodospirillales</taxon>
        <taxon>Thalassobaculaceae</taxon>
        <taxon>Nisaea</taxon>
    </lineage>
</organism>
<keyword evidence="3" id="KW-1185">Reference proteome</keyword>
<dbReference type="Proteomes" id="UP001060336">
    <property type="component" value="Chromosome"/>
</dbReference>
<dbReference type="EMBL" id="CP102480">
    <property type="protein sequence ID" value="UUX51815.1"/>
    <property type="molecule type" value="Genomic_DNA"/>
</dbReference>
<keyword evidence="1" id="KW-0812">Transmembrane</keyword>
<protein>
    <submittedName>
        <fullName evidence="2">Uncharacterized protein</fullName>
    </submittedName>
</protein>
<feature type="transmembrane region" description="Helical" evidence="1">
    <location>
        <begin position="39"/>
        <end position="56"/>
    </location>
</feature>
<keyword evidence="1" id="KW-0472">Membrane</keyword>
<evidence type="ECO:0000313" key="3">
    <source>
        <dbReference type="Proteomes" id="UP001060336"/>
    </source>
</evidence>
<proteinExistence type="predicted"/>
<keyword evidence="1" id="KW-1133">Transmembrane helix</keyword>
<dbReference type="KEGG" id="naci:NUH88_08950"/>
<dbReference type="AlphaFoldDB" id="A0A9J7AWS6"/>
<gene>
    <name evidence="2" type="ORF">NUH88_08950</name>
</gene>
<sequence length="60" mass="6215">MKLNGHWLLARLRERSTWLGITGCLASLGLVIAPELGEAIAGFGVAAAGLIAVVTADRVD</sequence>